<evidence type="ECO:0000313" key="2">
    <source>
        <dbReference type="Proteomes" id="UP000005239"/>
    </source>
</evidence>
<evidence type="ECO:0000313" key="1">
    <source>
        <dbReference type="EnsemblMetazoa" id="PPA34950.1"/>
    </source>
</evidence>
<proteinExistence type="predicted"/>
<gene>
    <name evidence="1" type="primary">WBGene00273319</name>
</gene>
<dbReference type="AlphaFoldDB" id="A0A2A6C5G3"/>
<dbReference type="EnsemblMetazoa" id="PPA34950.1">
    <property type="protein sequence ID" value="PPA34950.1"/>
    <property type="gene ID" value="WBGene00273319"/>
</dbReference>
<dbReference type="InterPro" id="IPR000668">
    <property type="entry name" value="Peptidase_C1A_C"/>
</dbReference>
<dbReference type="Proteomes" id="UP000005239">
    <property type="component" value="Unassembled WGS sequence"/>
</dbReference>
<dbReference type="SUPFAM" id="SSF54001">
    <property type="entry name" value="Cysteine proteinases"/>
    <property type="match status" value="1"/>
</dbReference>
<accession>A0A8R1UNX0</accession>
<name>A0A2A6C5G3_PRIPA</name>
<protein>
    <submittedName>
        <fullName evidence="1">Peptidase</fullName>
    </submittedName>
</protein>
<dbReference type="Pfam" id="PF00112">
    <property type="entry name" value="Peptidase_C1"/>
    <property type="match status" value="1"/>
</dbReference>
<dbReference type="SMART" id="SM00645">
    <property type="entry name" value="Pept_C1"/>
    <property type="match status" value="1"/>
</dbReference>
<dbReference type="GO" id="GO:0051603">
    <property type="term" value="P:proteolysis involved in protein catabolic process"/>
    <property type="evidence" value="ECO:0000318"/>
    <property type="project" value="GO_Central"/>
</dbReference>
<keyword evidence="2" id="KW-1185">Reference proteome</keyword>
<reference evidence="1" key="2">
    <citation type="submission" date="2022-06" db="UniProtKB">
        <authorList>
            <consortium name="EnsemblMetazoa"/>
        </authorList>
    </citation>
    <scope>IDENTIFICATION</scope>
    <source>
        <strain evidence="1">PS312</strain>
    </source>
</reference>
<organism evidence="1 2">
    <name type="scientific">Pristionchus pacificus</name>
    <name type="common">Parasitic nematode worm</name>
    <dbReference type="NCBI Taxonomy" id="54126"/>
    <lineage>
        <taxon>Eukaryota</taxon>
        <taxon>Metazoa</taxon>
        <taxon>Ecdysozoa</taxon>
        <taxon>Nematoda</taxon>
        <taxon>Chromadorea</taxon>
        <taxon>Rhabditida</taxon>
        <taxon>Rhabditina</taxon>
        <taxon>Diplogasteromorpha</taxon>
        <taxon>Diplogasteroidea</taxon>
        <taxon>Neodiplogasteridae</taxon>
        <taxon>Pristionchus</taxon>
    </lineage>
</organism>
<dbReference type="OrthoDB" id="640249at2759"/>
<accession>A0A2A6C5G3</accession>
<dbReference type="Gene3D" id="2.40.50.170">
    <property type="entry name" value="Cysteine proteinases. Chain C"/>
    <property type="match status" value="1"/>
</dbReference>
<reference evidence="2" key="1">
    <citation type="journal article" date="2008" name="Nat. Genet.">
        <title>The Pristionchus pacificus genome provides a unique perspective on nematode lifestyle and parasitism.</title>
        <authorList>
            <person name="Dieterich C."/>
            <person name="Clifton S.W."/>
            <person name="Schuster L.N."/>
            <person name="Chinwalla A."/>
            <person name="Delehaunty K."/>
            <person name="Dinkelacker I."/>
            <person name="Fulton L."/>
            <person name="Fulton R."/>
            <person name="Godfrey J."/>
            <person name="Minx P."/>
            <person name="Mitreva M."/>
            <person name="Roeseler W."/>
            <person name="Tian H."/>
            <person name="Witte H."/>
            <person name="Yang S.P."/>
            <person name="Wilson R.K."/>
            <person name="Sommer R.J."/>
        </authorList>
    </citation>
    <scope>NUCLEOTIDE SEQUENCE [LARGE SCALE GENOMIC DNA]</scope>
    <source>
        <strain evidence="2">PS312</strain>
    </source>
</reference>
<dbReference type="InterPro" id="IPR038765">
    <property type="entry name" value="Papain-like_cys_pep_sf"/>
</dbReference>
<sequence length="343" mass="38244">MHLFEEMKHFYAKLCLFAILCCLMPIGTTDSNNKYPFFPHSKADERRIRKMAEYNVHASLKSGKKGWAVPIENTLASLQLDGLDPLAKKLTNISGQISAFPRHSTLARSGLVALQLNILRIREVADLAAATVSVLSDRLCISSNAKEQQMITLQDLVSCCGSFGSKEGCKPYEVAATCGIPCPKYFYTLKYFQQCKKTCNEDYGKAYESKSFYWLKIDARYSYDEEIYGKVVSEMGRASAAFSLSSTTDFIKQEIMTNGPVVVCSKVSEPFASHYRSGTTSFVLKLSKIITCFQESSHLHSILERTRNSGPSQNSWGTEWGENGFGRISMSYYPDKLSVVGGP</sequence>
<dbReference type="Gene3D" id="3.90.70.10">
    <property type="entry name" value="Cysteine proteinases"/>
    <property type="match status" value="1"/>
</dbReference>
<dbReference type="GO" id="GO:0005615">
    <property type="term" value="C:extracellular space"/>
    <property type="evidence" value="ECO:0000318"/>
    <property type="project" value="GO_Central"/>
</dbReference>
<dbReference type="GO" id="GO:0005764">
    <property type="term" value="C:lysosome"/>
    <property type="evidence" value="ECO:0000318"/>
    <property type="project" value="GO_Central"/>
</dbReference>
<dbReference type="GO" id="GO:0004197">
    <property type="term" value="F:cysteine-type endopeptidase activity"/>
    <property type="evidence" value="ECO:0000318"/>
    <property type="project" value="GO_Central"/>
</dbReference>